<dbReference type="InterPro" id="IPR013083">
    <property type="entry name" value="Znf_RING/FYVE/PHD"/>
</dbReference>
<evidence type="ECO:0000256" key="1">
    <source>
        <dbReference type="SAM" id="MobiDB-lite"/>
    </source>
</evidence>
<feature type="region of interest" description="Disordered" evidence="1">
    <location>
        <begin position="480"/>
        <end position="506"/>
    </location>
</feature>
<dbReference type="AlphaFoldDB" id="A0A835YDY4"/>
<gene>
    <name evidence="3" type="ORF">HYH03_001583</name>
</gene>
<dbReference type="Gene3D" id="3.30.40.10">
    <property type="entry name" value="Zinc/RING finger domain, C3HC4 (zinc finger)"/>
    <property type="match status" value="1"/>
</dbReference>
<accession>A0A835YDY4</accession>
<dbReference type="GO" id="GO:0016567">
    <property type="term" value="P:protein ubiquitination"/>
    <property type="evidence" value="ECO:0007669"/>
    <property type="project" value="UniProtKB-UniPathway"/>
</dbReference>
<feature type="compositionally biased region" description="Low complexity" evidence="1">
    <location>
        <begin position="29"/>
        <end position="38"/>
    </location>
</feature>
<feature type="compositionally biased region" description="Pro residues" evidence="1">
    <location>
        <begin position="54"/>
        <end position="65"/>
    </location>
</feature>
<dbReference type="Gene3D" id="3.30.200.20">
    <property type="entry name" value="Phosphorylase Kinase, domain 1"/>
    <property type="match status" value="1"/>
</dbReference>
<dbReference type="InterPro" id="IPR052085">
    <property type="entry name" value="WD-SAM-U-box"/>
</dbReference>
<feature type="compositionally biased region" description="Low complexity" evidence="1">
    <location>
        <begin position="596"/>
        <end position="612"/>
    </location>
</feature>
<feature type="compositionally biased region" description="Pro residues" evidence="1">
    <location>
        <begin position="724"/>
        <end position="734"/>
    </location>
</feature>
<comment type="caution">
    <text evidence="3">The sequence shown here is derived from an EMBL/GenBank/DDBJ whole genome shotgun (WGS) entry which is preliminary data.</text>
</comment>
<feature type="compositionally biased region" description="Low complexity" evidence="1">
    <location>
        <begin position="700"/>
        <end position="716"/>
    </location>
</feature>
<reference evidence="3" key="1">
    <citation type="journal article" date="2020" name="bioRxiv">
        <title>Comparative genomics of Chlamydomonas.</title>
        <authorList>
            <person name="Craig R.J."/>
            <person name="Hasan A.R."/>
            <person name="Ness R.W."/>
            <person name="Keightley P.D."/>
        </authorList>
    </citation>
    <scope>NUCLEOTIDE SEQUENCE</scope>
    <source>
        <strain evidence="3">CCAP 11/70</strain>
    </source>
</reference>
<dbReference type="OrthoDB" id="548907at2759"/>
<dbReference type="PROSITE" id="PS51698">
    <property type="entry name" value="U_BOX"/>
    <property type="match status" value="1"/>
</dbReference>
<dbReference type="Proteomes" id="UP000612055">
    <property type="component" value="Unassembled WGS sequence"/>
</dbReference>
<dbReference type="UniPathway" id="UPA00143"/>
<dbReference type="PANTHER" id="PTHR46573">
    <property type="entry name" value="WD REPEAT, SAM AND U-BOX DOMAIN-CONTAINING PROTEIN 1"/>
    <property type="match status" value="1"/>
</dbReference>
<feature type="region of interest" description="Disordered" evidence="1">
    <location>
        <begin position="772"/>
        <end position="791"/>
    </location>
</feature>
<evidence type="ECO:0000259" key="2">
    <source>
        <dbReference type="PROSITE" id="PS51698"/>
    </source>
</evidence>
<evidence type="ECO:0000313" key="3">
    <source>
        <dbReference type="EMBL" id="KAG2500821.1"/>
    </source>
</evidence>
<dbReference type="CDD" id="cd16655">
    <property type="entry name" value="RING-Ubox_WDSUB1-like"/>
    <property type="match status" value="1"/>
</dbReference>
<dbReference type="GO" id="GO:0004842">
    <property type="term" value="F:ubiquitin-protein transferase activity"/>
    <property type="evidence" value="ECO:0007669"/>
    <property type="project" value="InterPro"/>
</dbReference>
<dbReference type="SMART" id="SM00504">
    <property type="entry name" value="Ubox"/>
    <property type="match status" value="1"/>
</dbReference>
<dbReference type="PANTHER" id="PTHR46573:SF1">
    <property type="entry name" value="WD REPEAT, SAM AND U-BOX DOMAIN-CONTAINING PROTEIN 1"/>
    <property type="match status" value="1"/>
</dbReference>
<feature type="compositionally biased region" description="Pro residues" evidence="1">
    <location>
        <begin position="613"/>
        <end position="626"/>
    </location>
</feature>
<feature type="region of interest" description="Disordered" evidence="1">
    <location>
        <begin position="674"/>
        <end position="734"/>
    </location>
</feature>
<dbReference type="SUPFAM" id="SSF57850">
    <property type="entry name" value="RING/U-box"/>
    <property type="match status" value="1"/>
</dbReference>
<dbReference type="InterPro" id="IPR003613">
    <property type="entry name" value="Ubox_domain"/>
</dbReference>
<feature type="compositionally biased region" description="Pro residues" evidence="1">
    <location>
        <begin position="566"/>
        <end position="581"/>
    </location>
</feature>
<sequence length="812" mass="79514">MWPTSNVVQAAAQDLPDSDDESEHDSDEQTSTTTGTRTLNGAGFPRVPSGTAWPPLPPSSRPPGPAASTPSASQPAPAPAPAQQAGEKRQQNDSSTSLVVSPAAWTAVGRVAGSAWTLLKLCHRHLLVPAASWALQQLRLYVEEQIAVQRRMASTPCPVRRLGEAELRAASDDFAFTARVLGTPYGLVVYLAQLEGREVAIRQMTLSSLADVDAFWAEAAAGAALQAAGAHPCIVPYAGCCPGQACHVYERPGLGILAAAAGSSPADVTGPGSGAGSSAGSGRPAGSRAPKELSLRDVLRSSHPLYGITLDWGWRLAACQQLVGAVAQLLKAGVEASEISAAHIVTRMEGGPPSADGGSGSGGTGSPEPLCLLAPGCGFRAPAGPPPGSARAPLTPAAAAAAAERVAAMGRGLGQVLMQLLCGADAPPPAPPAVLSALADACPAGLLCGGVAPPLTHDQAWPLLGAVYPLLVWGTEAAGSAGGGPGAGAGPGGSGRGAGGPGAGAAGPVGARGGGGVAAGAGGGGGPQAGSDAAVALQGHLLRELGPAIAELRRELRAAVEARPRPSAPPPPALHPPPPPARAHVPAGPGPGPGAGFAPAYAADPFAEASAPPLLPDPTSAPPPWAGPTGAHGHGHGSGLGPGTVPGPGTGAGAGAGAVPAGYAGVQGLPPAWVPGPSSGPWQGAAGGLAGAMEWPPEAPSSGCGAATAPPGAGLADHAAKGPSAPPPPTPPPEFLCPITQDLMSDPVVAADGHSYERAAIAQWLGAGAAAARSGRRGPTSPLTGAPLPSTALTPNYALRSMIRDWRERQGV</sequence>
<protein>
    <recommendedName>
        <fullName evidence="2">U-box domain-containing protein</fullName>
    </recommendedName>
</protein>
<keyword evidence="4" id="KW-1185">Reference proteome</keyword>
<proteinExistence type="predicted"/>
<dbReference type="EMBL" id="JAEHOE010000003">
    <property type="protein sequence ID" value="KAG2500821.1"/>
    <property type="molecule type" value="Genomic_DNA"/>
</dbReference>
<feature type="domain" description="U-box" evidence="2">
    <location>
        <begin position="730"/>
        <end position="812"/>
    </location>
</feature>
<feature type="region of interest" description="Disordered" evidence="1">
    <location>
        <begin position="560"/>
        <end position="653"/>
    </location>
</feature>
<name>A0A835YDY4_9CHLO</name>
<evidence type="ECO:0000313" key="4">
    <source>
        <dbReference type="Proteomes" id="UP000612055"/>
    </source>
</evidence>
<feature type="compositionally biased region" description="Low complexity" evidence="1">
    <location>
        <begin position="66"/>
        <end position="85"/>
    </location>
</feature>
<feature type="region of interest" description="Disordered" evidence="1">
    <location>
        <begin position="1"/>
        <end position="97"/>
    </location>
</feature>
<organism evidence="3 4">
    <name type="scientific">Edaphochlamys debaryana</name>
    <dbReference type="NCBI Taxonomy" id="47281"/>
    <lineage>
        <taxon>Eukaryota</taxon>
        <taxon>Viridiplantae</taxon>
        <taxon>Chlorophyta</taxon>
        <taxon>core chlorophytes</taxon>
        <taxon>Chlorophyceae</taxon>
        <taxon>CS clade</taxon>
        <taxon>Chlamydomonadales</taxon>
        <taxon>Chlamydomonadales incertae sedis</taxon>
        <taxon>Edaphochlamys</taxon>
    </lineage>
</organism>
<dbReference type="Pfam" id="PF04564">
    <property type="entry name" value="U-box"/>
    <property type="match status" value="1"/>
</dbReference>
<feature type="compositionally biased region" description="Gly residues" evidence="1">
    <location>
        <begin position="630"/>
        <end position="653"/>
    </location>
</feature>
<feature type="region of interest" description="Disordered" evidence="1">
    <location>
        <begin position="267"/>
        <end position="293"/>
    </location>
</feature>
<feature type="compositionally biased region" description="Acidic residues" evidence="1">
    <location>
        <begin position="16"/>
        <end position="28"/>
    </location>
</feature>